<organism evidence="5 6">
    <name type="scientific">Nocardia vulneris</name>
    <dbReference type="NCBI Taxonomy" id="1141657"/>
    <lineage>
        <taxon>Bacteria</taxon>
        <taxon>Bacillati</taxon>
        <taxon>Actinomycetota</taxon>
        <taxon>Actinomycetes</taxon>
        <taxon>Mycobacteriales</taxon>
        <taxon>Nocardiaceae</taxon>
        <taxon>Nocardia</taxon>
    </lineage>
</organism>
<evidence type="ECO:0000256" key="1">
    <source>
        <dbReference type="ARBA" id="ARBA00022763"/>
    </source>
</evidence>
<keyword evidence="3" id="KW-0234">DNA repair</keyword>
<feature type="domain" description="PD-(D/E)XK endonuclease-like" evidence="4">
    <location>
        <begin position="90"/>
        <end position="163"/>
    </location>
</feature>
<evidence type="ECO:0000259" key="4">
    <source>
        <dbReference type="Pfam" id="PF12705"/>
    </source>
</evidence>
<keyword evidence="2" id="KW-0347">Helicase</keyword>
<protein>
    <recommendedName>
        <fullName evidence="4">PD-(D/E)XK endonuclease-like domain-containing protein</fullName>
    </recommendedName>
</protein>
<keyword evidence="1" id="KW-0227">DNA damage</keyword>
<sequence length="235" mass="26374">MLDEEGGLTFWKQCMTAIGVVKRRSLTLQISSLISRDGDEAYDRNKKQFFGILKAATEAAGSGTKAESGTATHEFTEVIDRGEWPEYMPEEIAGPMRAYQEAMQPYRVVDNEPFVVVDKIRAAGSIDKLVERDGKVQVWDLKTGRSTPKYPLAPLLQLAIYAHGERYNPETGERSPLHENIDLTTGVMIHLPLEPVDGAYVCHLYELDLVYGWNAVLLALQVIETRKVPPLQRIN</sequence>
<keyword evidence="6" id="KW-1185">Reference proteome</keyword>
<gene>
    <name evidence="5" type="ORF">FG87_38095</name>
</gene>
<proteinExistence type="predicted"/>
<evidence type="ECO:0000256" key="2">
    <source>
        <dbReference type="ARBA" id="ARBA00022806"/>
    </source>
</evidence>
<evidence type="ECO:0000313" key="5">
    <source>
        <dbReference type="EMBL" id="KIA60239.1"/>
    </source>
</evidence>
<comment type="caution">
    <text evidence="5">The sequence shown here is derived from an EMBL/GenBank/DDBJ whole genome shotgun (WGS) entry which is preliminary data.</text>
</comment>
<evidence type="ECO:0000256" key="3">
    <source>
        <dbReference type="ARBA" id="ARBA00023204"/>
    </source>
</evidence>
<keyword evidence="2" id="KW-0067">ATP-binding</keyword>
<accession>A0ABR4Z506</accession>
<dbReference type="Gene3D" id="3.90.320.10">
    <property type="match status" value="1"/>
</dbReference>
<reference evidence="5 6" key="1">
    <citation type="journal article" date="2014" name="Int. J. Syst. Evol. Microbiol.">
        <title>Nocardia vulneris sp. nov., isolated from wounds of human patients in North America.</title>
        <authorList>
            <person name="Lasker B.A."/>
            <person name="Bell M."/>
            <person name="Klenk H.P."/>
            <person name="Sproer C."/>
            <person name="Schumann C."/>
            <person name="Schumann P."/>
            <person name="Brown J.M."/>
        </authorList>
    </citation>
    <scope>NUCLEOTIDE SEQUENCE [LARGE SCALE GENOMIC DNA]</scope>
    <source>
        <strain evidence="5 6">W9851</strain>
    </source>
</reference>
<dbReference type="Pfam" id="PF12705">
    <property type="entry name" value="PDDEXK_1"/>
    <property type="match status" value="1"/>
</dbReference>
<keyword evidence="2" id="KW-0378">Hydrolase</keyword>
<dbReference type="InterPro" id="IPR038726">
    <property type="entry name" value="PDDEXK_AddAB-type"/>
</dbReference>
<keyword evidence="2" id="KW-0547">Nucleotide-binding</keyword>
<dbReference type="EMBL" id="JNFP01000075">
    <property type="protein sequence ID" value="KIA60239.1"/>
    <property type="molecule type" value="Genomic_DNA"/>
</dbReference>
<evidence type="ECO:0000313" key="6">
    <source>
        <dbReference type="Proteomes" id="UP000031364"/>
    </source>
</evidence>
<dbReference type="InterPro" id="IPR011604">
    <property type="entry name" value="PDDEXK-like_dom_sf"/>
</dbReference>
<name>A0ABR4Z506_9NOCA</name>
<dbReference type="Proteomes" id="UP000031364">
    <property type="component" value="Unassembled WGS sequence"/>
</dbReference>